<reference evidence="5 6" key="1">
    <citation type="submission" date="2021-06" db="EMBL/GenBank/DDBJ databases">
        <authorList>
            <person name="Palmer J.M."/>
        </authorList>
    </citation>
    <scope>NUCLEOTIDE SEQUENCE [LARGE SCALE GENOMIC DNA]</scope>
    <source>
        <strain evidence="5 6">CL_MEX2019</strain>
        <tissue evidence="5">Muscle</tissue>
    </source>
</reference>
<feature type="region of interest" description="Disordered" evidence="3">
    <location>
        <begin position="143"/>
        <end position="164"/>
    </location>
</feature>
<protein>
    <recommendedName>
        <fullName evidence="4">SH3 domain-containing protein</fullName>
    </recommendedName>
</protein>
<proteinExistence type="predicted"/>
<dbReference type="EMBL" id="JAHUTJ010016491">
    <property type="protein sequence ID" value="MED6269705.1"/>
    <property type="molecule type" value="Genomic_DNA"/>
</dbReference>
<accession>A0ABU7D5E1</accession>
<evidence type="ECO:0000256" key="2">
    <source>
        <dbReference type="PROSITE-ProRule" id="PRU00192"/>
    </source>
</evidence>
<feature type="region of interest" description="Disordered" evidence="3">
    <location>
        <begin position="258"/>
        <end position="318"/>
    </location>
</feature>
<dbReference type="Gene3D" id="2.30.30.40">
    <property type="entry name" value="SH3 Domains"/>
    <property type="match status" value="2"/>
</dbReference>
<gene>
    <name evidence="5" type="ORF">CHARACLAT_002426</name>
</gene>
<evidence type="ECO:0000313" key="6">
    <source>
        <dbReference type="Proteomes" id="UP001352852"/>
    </source>
</evidence>
<dbReference type="Pfam" id="PF14604">
    <property type="entry name" value="SH3_9"/>
    <property type="match status" value="1"/>
</dbReference>
<dbReference type="InterPro" id="IPR036028">
    <property type="entry name" value="SH3-like_dom_sf"/>
</dbReference>
<organism evidence="5 6">
    <name type="scientific">Characodon lateralis</name>
    <dbReference type="NCBI Taxonomy" id="208331"/>
    <lineage>
        <taxon>Eukaryota</taxon>
        <taxon>Metazoa</taxon>
        <taxon>Chordata</taxon>
        <taxon>Craniata</taxon>
        <taxon>Vertebrata</taxon>
        <taxon>Euteleostomi</taxon>
        <taxon>Actinopterygii</taxon>
        <taxon>Neopterygii</taxon>
        <taxon>Teleostei</taxon>
        <taxon>Neoteleostei</taxon>
        <taxon>Acanthomorphata</taxon>
        <taxon>Ovalentaria</taxon>
        <taxon>Atherinomorphae</taxon>
        <taxon>Cyprinodontiformes</taxon>
        <taxon>Goodeidae</taxon>
        <taxon>Characodon</taxon>
    </lineage>
</organism>
<name>A0ABU7D5E1_9TELE</name>
<keyword evidence="1 2" id="KW-0728">SH3 domain</keyword>
<dbReference type="SUPFAM" id="SSF50044">
    <property type="entry name" value="SH3-domain"/>
    <property type="match status" value="2"/>
</dbReference>
<evidence type="ECO:0000259" key="4">
    <source>
        <dbReference type="PROSITE" id="PS50002"/>
    </source>
</evidence>
<dbReference type="PROSITE" id="PS50002">
    <property type="entry name" value="SH3"/>
    <property type="match status" value="1"/>
</dbReference>
<dbReference type="Proteomes" id="UP001352852">
    <property type="component" value="Unassembled WGS sequence"/>
</dbReference>
<sequence length="448" mass="48737">MTSETPSTISVALMNPQMASTSADSKNSSTQQLSISVCAVLYSYKPRRPEELELRKGEMVGVYGKFKEGWLRGLSLRTGKVGILPSNYITPVLRTSARLLETKAANPFSQHNTVSGKKPTPAKNPTVVLALDRVGVDGTKFSTGQVSSVPNGAQHAMSSSGAAKPSFYGTSQGWDTVRRTFNPHRASTRPSRMSSYNVPSNSQPFAQVQASGYSPALQRKRNSSFPSNSKPYGWMTEPAAPSAVAITKNWNFDASHEAVFQQQRQSAPNAPQSILVKPDTQKNSTDKPIKSVRFLTDEESPPPRRRTSSWSSGTQVHPDCRPGLLPLEVWAPSLTMGRDGPGILLKDGKGPVLRKGFEMTTSDLNSNPQKPFHSQSSLSALSAQFSPIRHRVTTTQLAQTDSELSLLQGEVVLVHKPRPDGRVLLTQESSGQTGIFHNTILQALERLS</sequence>
<feature type="domain" description="SH3" evidence="4">
    <location>
        <begin position="33"/>
        <end position="94"/>
    </location>
</feature>
<feature type="compositionally biased region" description="Polar residues" evidence="3">
    <location>
        <begin position="260"/>
        <end position="272"/>
    </location>
</feature>
<evidence type="ECO:0000256" key="3">
    <source>
        <dbReference type="SAM" id="MobiDB-lite"/>
    </source>
</evidence>
<keyword evidence="6" id="KW-1185">Reference proteome</keyword>
<dbReference type="InterPro" id="IPR050384">
    <property type="entry name" value="Endophilin_SH3RF"/>
</dbReference>
<dbReference type="PANTHER" id="PTHR14167">
    <property type="entry name" value="SH3 DOMAIN-CONTAINING"/>
    <property type="match status" value="1"/>
</dbReference>
<dbReference type="PANTHER" id="PTHR14167:SF84">
    <property type="entry name" value="E3 UBIQUITIN-PROTEIN LIGASE SH3RF2 ISOFORM X1"/>
    <property type="match status" value="1"/>
</dbReference>
<feature type="region of interest" description="Disordered" evidence="3">
    <location>
        <begin position="210"/>
        <end position="233"/>
    </location>
</feature>
<comment type="caution">
    <text evidence="5">The sequence shown here is derived from an EMBL/GenBank/DDBJ whole genome shotgun (WGS) entry which is preliminary data.</text>
</comment>
<evidence type="ECO:0000313" key="5">
    <source>
        <dbReference type="EMBL" id="MED6269705.1"/>
    </source>
</evidence>
<dbReference type="InterPro" id="IPR001452">
    <property type="entry name" value="SH3_domain"/>
</dbReference>
<evidence type="ECO:0000256" key="1">
    <source>
        <dbReference type="ARBA" id="ARBA00022443"/>
    </source>
</evidence>
<feature type="compositionally biased region" description="Polar residues" evidence="3">
    <location>
        <begin position="143"/>
        <end position="161"/>
    </location>
</feature>
<dbReference type="SMART" id="SM00326">
    <property type="entry name" value="SH3"/>
    <property type="match status" value="2"/>
</dbReference>